<keyword evidence="1" id="KW-1133">Transmembrane helix</keyword>
<name>A0A4Q5LZ91_9BACT</name>
<feature type="transmembrane region" description="Helical" evidence="1">
    <location>
        <begin position="76"/>
        <end position="95"/>
    </location>
</feature>
<evidence type="ECO:0000313" key="3">
    <source>
        <dbReference type="Proteomes" id="UP000293162"/>
    </source>
</evidence>
<comment type="caution">
    <text evidence="2">The sequence shown here is derived from an EMBL/GenBank/DDBJ whole genome shotgun (WGS) entry which is preliminary data.</text>
</comment>
<evidence type="ECO:0000313" key="2">
    <source>
        <dbReference type="EMBL" id="RYU95286.1"/>
    </source>
</evidence>
<protein>
    <submittedName>
        <fullName evidence="2">Uncharacterized protein</fullName>
    </submittedName>
</protein>
<sequence>MKTTALVFNVLWVLALVPAIMMAMMSPMMFDAPGSEKNTLLWVILWATFLLPVLILITQIFAWIKFFSGNYPLSLRIGFIPLIDVAFIFFLYLILGSK</sequence>
<dbReference type="AlphaFoldDB" id="A0A4Q5LZ91"/>
<dbReference type="EMBL" id="SEWF01000016">
    <property type="protein sequence ID" value="RYU95286.1"/>
    <property type="molecule type" value="Genomic_DNA"/>
</dbReference>
<dbReference type="Proteomes" id="UP000293162">
    <property type="component" value="Unassembled WGS sequence"/>
</dbReference>
<proteinExistence type="predicted"/>
<dbReference type="OrthoDB" id="9856967at2"/>
<dbReference type="RefSeq" id="WP_130021335.1">
    <property type="nucleotide sequence ID" value="NZ_SEWF01000016.1"/>
</dbReference>
<keyword evidence="1" id="KW-0472">Membrane</keyword>
<keyword evidence="3" id="KW-1185">Reference proteome</keyword>
<organism evidence="2 3">
    <name type="scientific">Emticicia agri</name>
    <dbReference type="NCBI Taxonomy" id="2492393"/>
    <lineage>
        <taxon>Bacteria</taxon>
        <taxon>Pseudomonadati</taxon>
        <taxon>Bacteroidota</taxon>
        <taxon>Cytophagia</taxon>
        <taxon>Cytophagales</taxon>
        <taxon>Leadbetterellaceae</taxon>
        <taxon>Emticicia</taxon>
    </lineage>
</organism>
<feature type="transmembrane region" description="Helical" evidence="1">
    <location>
        <begin position="6"/>
        <end position="28"/>
    </location>
</feature>
<keyword evidence="1" id="KW-0812">Transmembrane</keyword>
<evidence type="ECO:0000256" key="1">
    <source>
        <dbReference type="SAM" id="Phobius"/>
    </source>
</evidence>
<accession>A0A4Q5LZ91</accession>
<gene>
    <name evidence="2" type="ORF">EWM59_12610</name>
</gene>
<feature type="transmembrane region" description="Helical" evidence="1">
    <location>
        <begin position="40"/>
        <end position="64"/>
    </location>
</feature>
<reference evidence="2 3" key="1">
    <citation type="submission" date="2019-02" db="EMBL/GenBank/DDBJ databases">
        <title>Bacterial novel species Emticicia sp. 17J42-9 isolated from soil.</title>
        <authorList>
            <person name="Jung H.-Y."/>
        </authorList>
    </citation>
    <scope>NUCLEOTIDE SEQUENCE [LARGE SCALE GENOMIC DNA]</scope>
    <source>
        <strain evidence="2 3">17J42-9</strain>
    </source>
</reference>